<name>A0A811Q2V7_9POAL</name>
<gene>
    <name evidence="2" type="ORF">NCGR_LOCUS35256</name>
</gene>
<dbReference type="EMBL" id="CAJGYO010000008">
    <property type="protein sequence ID" value="CAD6251512.1"/>
    <property type="molecule type" value="Genomic_DNA"/>
</dbReference>
<proteinExistence type="predicted"/>
<dbReference type="AlphaFoldDB" id="A0A811Q2V7"/>
<evidence type="ECO:0000256" key="1">
    <source>
        <dbReference type="SAM" id="MobiDB-lite"/>
    </source>
</evidence>
<dbReference type="OrthoDB" id="670088at2759"/>
<evidence type="ECO:0000313" key="3">
    <source>
        <dbReference type="Proteomes" id="UP000604825"/>
    </source>
</evidence>
<evidence type="ECO:0000313" key="2">
    <source>
        <dbReference type="EMBL" id="CAD6251512.1"/>
    </source>
</evidence>
<reference evidence="2" key="1">
    <citation type="submission" date="2020-10" db="EMBL/GenBank/DDBJ databases">
        <authorList>
            <person name="Han B."/>
            <person name="Lu T."/>
            <person name="Zhao Q."/>
            <person name="Huang X."/>
            <person name="Zhao Y."/>
        </authorList>
    </citation>
    <scope>NUCLEOTIDE SEQUENCE</scope>
</reference>
<protein>
    <submittedName>
        <fullName evidence="2">Uncharacterized protein</fullName>
    </submittedName>
</protein>
<organism evidence="2 3">
    <name type="scientific">Miscanthus lutarioriparius</name>
    <dbReference type="NCBI Taxonomy" id="422564"/>
    <lineage>
        <taxon>Eukaryota</taxon>
        <taxon>Viridiplantae</taxon>
        <taxon>Streptophyta</taxon>
        <taxon>Embryophyta</taxon>
        <taxon>Tracheophyta</taxon>
        <taxon>Spermatophyta</taxon>
        <taxon>Magnoliopsida</taxon>
        <taxon>Liliopsida</taxon>
        <taxon>Poales</taxon>
        <taxon>Poaceae</taxon>
        <taxon>PACMAD clade</taxon>
        <taxon>Panicoideae</taxon>
        <taxon>Andropogonodae</taxon>
        <taxon>Andropogoneae</taxon>
        <taxon>Saccharinae</taxon>
        <taxon>Miscanthus</taxon>
    </lineage>
</organism>
<feature type="region of interest" description="Disordered" evidence="1">
    <location>
        <begin position="100"/>
        <end position="137"/>
    </location>
</feature>
<comment type="caution">
    <text evidence="2">The sequence shown here is derived from an EMBL/GenBank/DDBJ whole genome shotgun (WGS) entry which is preliminary data.</text>
</comment>
<sequence length="137" mass="14281">MSGPYLELCVGELAQRLLDVQTFIASATLNQGAAKIAGAPRQVDVKALVSVALEVASEVGAVAVSIFKDKLQGFNTSVPDSHCLGNCSVSMRRAMQKLPRRQGRAALGRHASTATAAAKRVDEPSLPHGPNSGMPTS</sequence>
<dbReference type="Proteomes" id="UP000604825">
    <property type="component" value="Unassembled WGS sequence"/>
</dbReference>
<accession>A0A811Q2V7</accession>
<keyword evidence="3" id="KW-1185">Reference proteome</keyword>